<accession>A0A645AZC5</accession>
<dbReference type="EC" id="2.3.1.79" evidence="6"/>
<keyword evidence="4 6" id="KW-0012">Acyltransferase</keyword>
<evidence type="ECO:0000259" key="5">
    <source>
        <dbReference type="SMART" id="SM01266"/>
    </source>
</evidence>
<evidence type="ECO:0000256" key="2">
    <source>
        <dbReference type="ARBA" id="ARBA00022679"/>
    </source>
</evidence>
<dbReference type="InterPro" id="IPR018357">
    <property type="entry name" value="Hexapep_transf_CS"/>
</dbReference>
<evidence type="ECO:0000256" key="4">
    <source>
        <dbReference type="ARBA" id="ARBA00023315"/>
    </source>
</evidence>
<dbReference type="InterPro" id="IPR024688">
    <property type="entry name" value="Mac_dom"/>
</dbReference>
<dbReference type="CDD" id="cd03357">
    <property type="entry name" value="LbH_MAT_GAT"/>
    <property type="match status" value="1"/>
</dbReference>
<dbReference type="AlphaFoldDB" id="A0A645AZC5"/>
<protein>
    <submittedName>
        <fullName evidence="6">Maltose O-acetyltransferase</fullName>
        <ecNumber evidence="6">2.3.1.79</ecNumber>
    </submittedName>
</protein>
<dbReference type="Pfam" id="PF00132">
    <property type="entry name" value="Hexapep"/>
    <property type="match status" value="1"/>
</dbReference>
<evidence type="ECO:0000313" key="6">
    <source>
        <dbReference type="EMBL" id="MPM58540.1"/>
    </source>
</evidence>
<reference evidence="6" key="1">
    <citation type="submission" date="2019-08" db="EMBL/GenBank/DDBJ databases">
        <authorList>
            <person name="Kucharzyk K."/>
            <person name="Murdoch R.W."/>
            <person name="Higgins S."/>
            <person name="Loffler F."/>
        </authorList>
    </citation>
    <scope>NUCLEOTIDE SEQUENCE</scope>
</reference>
<proteinExistence type="inferred from homology"/>
<evidence type="ECO:0000256" key="3">
    <source>
        <dbReference type="ARBA" id="ARBA00022737"/>
    </source>
</evidence>
<dbReference type="PANTHER" id="PTHR43017">
    <property type="entry name" value="GALACTOSIDE O-ACETYLTRANSFERASE"/>
    <property type="match status" value="1"/>
</dbReference>
<comment type="caution">
    <text evidence="6">The sequence shown here is derived from an EMBL/GenBank/DDBJ whole genome shotgun (WGS) entry which is preliminary data.</text>
</comment>
<organism evidence="6">
    <name type="scientific">bioreactor metagenome</name>
    <dbReference type="NCBI Taxonomy" id="1076179"/>
    <lineage>
        <taxon>unclassified sequences</taxon>
        <taxon>metagenomes</taxon>
        <taxon>ecological metagenomes</taxon>
    </lineage>
</organism>
<feature type="domain" description="Maltose/galactoside acetyltransferase" evidence="5">
    <location>
        <begin position="4"/>
        <end position="58"/>
    </location>
</feature>
<dbReference type="PANTHER" id="PTHR43017:SF1">
    <property type="entry name" value="ACETYLTRANSFERASE YJL218W-RELATED"/>
    <property type="match status" value="1"/>
</dbReference>
<comment type="similarity">
    <text evidence="1">Belongs to the transferase hexapeptide repeat family.</text>
</comment>
<keyword evidence="3" id="KW-0677">Repeat</keyword>
<dbReference type="InterPro" id="IPR001451">
    <property type="entry name" value="Hexapep"/>
</dbReference>
<keyword evidence="2 6" id="KW-0808">Transferase</keyword>
<dbReference type="PROSITE" id="PS00101">
    <property type="entry name" value="HEXAPEP_TRANSFERASES"/>
    <property type="match status" value="1"/>
</dbReference>
<dbReference type="InterPro" id="IPR039369">
    <property type="entry name" value="LacA-like"/>
</dbReference>
<dbReference type="SUPFAM" id="SSF51161">
    <property type="entry name" value="Trimeric LpxA-like enzymes"/>
    <property type="match status" value="1"/>
</dbReference>
<sequence length="189" mass="20804">MTEKEKMIRGELYMGSGAELSGEHLNSVRLCREYNAIDPVEKGKRSEILKELCPVQGDNVHIEGPFFCDYGYNIHFGNNVYINYNCTILDVTTVTIGNDVLIGPSVEIYTAAHPVQWKQRATRIEFGKPVFIGNNVWIGGNTTICPGVSIGNRTIIGAGSVVTKDIPDDVIAAGNPARIIKRLDTEYSL</sequence>
<dbReference type="GO" id="GO:0008925">
    <property type="term" value="F:maltose O-acetyltransferase activity"/>
    <property type="evidence" value="ECO:0007669"/>
    <property type="project" value="UniProtKB-EC"/>
</dbReference>
<dbReference type="EMBL" id="VSSQ01016817">
    <property type="protein sequence ID" value="MPM58540.1"/>
    <property type="molecule type" value="Genomic_DNA"/>
</dbReference>
<gene>
    <name evidence="6" type="primary">maa_8</name>
    <name evidence="6" type="ORF">SDC9_105371</name>
</gene>
<dbReference type="GO" id="GO:0008870">
    <property type="term" value="F:galactoside O-acetyltransferase activity"/>
    <property type="evidence" value="ECO:0007669"/>
    <property type="project" value="TreeGrafter"/>
</dbReference>
<evidence type="ECO:0000256" key="1">
    <source>
        <dbReference type="ARBA" id="ARBA00007274"/>
    </source>
</evidence>
<dbReference type="SMART" id="SM01266">
    <property type="entry name" value="Mac"/>
    <property type="match status" value="1"/>
</dbReference>
<name>A0A645AZC5_9ZZZZ</name>
<dbReference type="Gene3D" id="2.160.10.10">
    <property type="entry name" value="Hexapeptide repeat proteins"/>
    <property type="match status" value="1"/>
</dbReference>
<dbReference type="FunFam" id="2.160.10.10:FF:000008">
    <property type="entry name" value="Maltose O-acetyltransferase"/>
    <property type="match status" value="1"/>
</dbReference>
<dbReference type="InterPro" id="IPR011004">
    <property type="entry name" value="Trimer_LpxA-like_sf"/>
</dbReference>
<dbReference type="Pfam" id="PF12464">
    <property type="entry name" value="Mac"/>
    <property type="match status" value="1"/>
</dbReference>